<keyword evidence="5" id="KW-1185">Reference proteome</keyword>
<dbReference type="SUPFAM" id="SSF46894">
    <property type="entry name" value="C-terminal effector domain of the bipartite response regulators"/>
    <property type="match status" value="1"/>
</dbReference>
<protein>
    <recommendedName>
        <fullName evidence="3">HTH luxR-type domain-containing protein</fullName>
    </recommendedName>
</protein>
<evidence type="ECO:0000256" key="1">
    <source>
        <dbReference type="ARBA" id="ARBA00022741"/>
    </source>
</evidence>
<sequence>MWGDPGIGKTALLEHAIGAAGDFTVLSCRGTRLESGLAFAGIHALLWPVLDGVDTLPEPQRTALRSALGCDETPVDRFLVGGAVLALVCRLAEQRPVLVVADDAQWLDEATAQCLAFVSRRLRTVRAAVLLATYEDPACGTWDQLPAVEVRGLDDDSARLLAAATAPGLDEVSIRRTIRAAAGNPLALAELALTPPVPGEQIAVGPRLRRAFTARIEALATSTRALLLLAAAEDRGDRQVLQQAGVDAVAWDEALRSGLLGVQGDRVRFRHPLIRTVVYENAPASERKAAHRLLARVLSGRNAEDFGTRHLAAATDNADELVAWHLAAAADGADEDVAGLLEKAAGRAQARGGCATAARALGRAAELSPDPADAARRLARGARAAWEAGQVDLAREYLLRAEELAGEAAVGELSEGLRGLIEFAHGDQERAFRYLTGDMRVVSDQDTAVELGTMAVRAGWSAGRTGLQAEALRQLGGRADPLLFEPASGAVVRDDDLRLDSWRVTPPAPLCVAWGVERSVSEALGRQIAELRRTDSVTALAAVLAQTVTLDIAQGDWSRAAASAEEGMRLAEEIGADHLATQCRNCLGWLAAVRGDEQTVASLAERSREVSVPRGVRVLTAAATWNLGMSALFAGRPEEALEHLSRLTEPEHDASHPTFALLAAVDTVEAAVHAGQPDAAEPHANLVRDWAERTGAAWAVSAGHLTRALLTSEPEEEFRLALAVPGASARPFAHARTRLLFGEWLRRARRRTEARAQLGEAAATFQRLGATPLLERATSEQELTEQPRGAAHLLTSQELRVARLAREGLTNREIAAQLLISPRTVGHHLSNVFPKLGVVTRAELSHIDFDGSMRLTR</sequence>
<dbReference type="PROSITE" id="PS50043">
    <property type="entry name" value="HTH_LUXR_2"/>
    <property type="match status" value="1"/>
</dbReference>
<dbReference type="EMBL" id="JYJG01000101">
    <property type="protein sequence ID" value="KJK48644.1"/>
    <property type="molecule type" value="Genomic_DNA"/>
</dbReference>
<proteinExistence type="predicted"/>
<dbReference type="Pfam" id="PF00196">
    <property type="entry name" value="GerE"/>
    <property type="match status" value="1"/>
</dbReference>
<evidence type="ECO:0000259" key="3">
    <source>
        <dbReference type="PROSITE" id="PS50043"/>
    </source>
</evidence>
<dbReference type="GO" id="GO:0004016">
    <property type="term" value="F:adenylate cyclase activity"/>
    <property type="evidence" value="ECO:0007669"/>
    <property type="project" value="TreeGrafter"/>
</dbReference>
<dbReference type="PRINTS" id="PR00038">
    <property type="entry name" value="HTHLUXR"/>
</dbReference>
<feature type="domain" description="HTH luxR-type" evidence="3">
    <location>
        <begin position="787"/>
        <end position="852"/>
    </location>
</feature>
<dbReference type="InterPro" id="IPR016032">
    <property type="entry name" value="Sig_transdc_resp-reg_C-effctor"/>
</dbReference>
<keyword evidence="1" id="KW-0547">Nucleotide-binding</keyword>
<keyword evidence="2" id="KW-0067">ATP-binding</keyword>
<dbReference type="SMART" id="SM00421">
    <property type="entry name" value="HTH_LUXR"/>
    <property type="match status" value="1"/>
</dbReference>
<dbReference type="InterPro" id="IPR011990">
    <property type="entry name" value="TPR-like_helical_dom_sf"/>
</dbReference>
<evidence type="ECO:0000313" key="4">
    <source>
        <dbReference type="EMBL" id="KJK48644.1"/>
    </source>
</evidence>
<evidence type="ECO:0000256" key="2">
    <source>
        <dbReference type="ARBA" id="ARBA00022840"/>
    </source>
</evidence>
<dbReference type="PANTHER" id="PTHR16305:SF35">
    <property type="entry name" value="TRANSCRIPTIONAL ACTIVATOR DOMAIN"/>
    <property type="match status" value="1"/>
</dbReference>
<dbReference type="InterPro" id="IPR041664">
    <property type="entry name" value="AAA_16"/>
</dbReference>
<dbReference type="Pfam" id="PF13191">
    <property type="entry name" value="AAA_16"/>
    <property type="match status" value="1"/>
</dbReference>
<accession>A0A0F0GYV1</accession>
<dbReference type="GO" id="GO:0006355">
    <property type="term" value="P:regulation of DNA-templated transcription"/>
    <property type="evidence" value="ECO:0007669"/>
    <property type="project" value="InterPro"/>
</dbReference>
<comment type="caution">
    <text evidence="4">The sequence shown here is derived from an EMBL/GenBank/DDBJ whole genome shotgun (WGS) entry which is preliminary data.</text>
</comment>
<evidence type="ECO:0000313" key="5">
    <source>
        <dbReference type="Proteomes" id="UP000033393"/>
    </source>
</evidence>
<dbReference type="CDD" id="cd06170">
    <property type="entry name" value="LuxR_C_like"/>
    <property type="match status" value="1"/>
</dbReference>
<dbReference type="InterPro" id="IPR036388">
    <property type="entry name" value="WH-like_DNA-bd_sf"/>
</dbReference>
<dbReference type="InterPro" id="IPR027417">
    <property type="entry name" value="P-loop_NTPase"/>
</dbReference>
<dbReference type="Proteomes" id="UP000033393">
    <property type="component" value="Unassembled WGS sequence"/>
</dbReference>
<gene>
    <name evidence="4" type="ORF">UK23_16490</name>
</gene>
<reference evidence="4 5" key="1">
    <citation type="submission" date="2015-02" db="EMBL/GenBank/DDBJ databases">
        <authorList>
            <person name="Ju K.-S."/>
            <person name="Doroghazi J.R."/>
            <person name="Metcalf W."/>
        </authorList>
    </citation>
    <scope>NUCLEOTIDE SEQUENCE [LARGE SCALE GENOMIC DNA]</scope>
    <source>
        <strain evidence="4 5">NRRL B-16140</strain>
    </source>
</reference>
<dbReference type="Gene3D" id="1.10.10.10">
    <property type="entry name" value="Winged helix-like DNA-binding domain superfamily/Winged helix DNA-binding domain"/>
    <property type="match status" value="1"/>
</dbReference>
<dbReference type="PROSITE" id="PS00622">
    <property type="entry name" value="HTH_LUXR_1"/>
    <property type="match status" value="1"/>
</dbReference>
<dbReference type="InterPro" id="IPR000792">
    <property type="entry name" value="Tscrpt_reg_LuxR_C"/>
</dbReference>
<dbReference type="PATRIC" id="fig|68170.10.peg.4183"/>
<dbReference type="PANTHER" id="PTHR16305">
    <property type="entry name" value="TESTICULAR SOLUBLE ADENYLYL CYCLASE"/>
    <property type="match status" value="1"/>
</dbReference>
<name>A0A0F0GYV1_LENAE</name>
<dbReference type="SUPFAM" id="SSF48452">
    <property type="entry name" value="TPR-like"/>
    <property type="match status" value="1"/>
</dbReference>
<dbReference type="SUPFAM" id="SSF52540">
    <property type="entry name" value="P-loop containing nucleoside triphosphate hydrolases"/>
    <property type="match status" value="1"/>
</dbReference>
<dbReference type="GO" id="GO:0005524">
    <property type="term" value="F:ATP binding"/>
    <property type="evidence" value="ECO:0007669"/>
    <property type="project" value="UniProtKB-KW"/>
</dbReference>
<dbReference type="Gene3D" id="1.25.40.10">
    <property type="entry name" value="Tetratricopeptide repeat domain"/>
    <property type="match status" value="1"/>
</dbReference>
<dbReference type="GO" id="GO:0005737">
    <property type="term" value="C:cytoplasm"/>
    <property type="evidence" value="ECO:0007669"/>
    <property type="project" value="TreeGrafter"/>
</dbReference>
<organism evidence="4 5">
    <name type="scientific">Lentzea aerocolonigenes</name>
    <name type="common">Lechevalieria aerocolonigenes</name>
    <name type="synonym">Saccharothrix aerocolonigenes</name>
    <dbReference type="NCBI Taxonomy" id="68170"/>
    <lineage>
        <taxon>Bacteria</taxon>
        <taxon>Bacillati</taxon>
        <taxon>Actinomycetota</taxon>
        <taxon>Actinomycetes</taxon>
        <taxon>Pseudonocardiales</taxon>
        <taxon>Pseudonocardiaceae</taxon>
        <taxon>Lentzea</taxon>
    </lineage>
</organism>
<dbReference type="GO" id="GO:0003677">
    <property type="term" value="F:DNA binding"/>
    <property type="evidence" value="ECO:0007669"/>
    <property type="project" value="InterPro"/>
</dbReference>
<dbReference type="AlphaFoldDB" id="A0A0F0GYV1"/>